<dbReference type="EMBL" id="JBHUMM010000016">
    <property type="protein sequence ID" value="MFD2671831.1"/>
    <property type="molecule type" value="Genomic_DNA"/>
</dbReference>
<dbReference type="PROSITE" id="PS50943">
    <property type="entry name" value="HTH_CROC1"/>
    <property type="match status" value="1"/>
</dbReference>
<dbReference type="InterPro" id="IPR010982">
    <property type="entry name" value="Lambda_DNA-bd_dom_sf"/>
</dbReference>
<dbReference type="CDD" id="cd00093">
    <property type="entry name" value="HTH_XRE"/>
    <property type="match status" value="1"/>
</dbReference>
<proteinExistence type="predicted"/>
<feature type="domain" description="HTH cro/C1-type" evidence="1">
    <location>
        <begin position="13"/>
        <end position="65"/>
    </location>
</feature>
<name>A0ABW5RAQ3_9BACL</name>
<dbReference type="SMART" id="SM00530">
    <property type="entry name" value="HTH_XRE"/>
    <property type="match status" value="1"/>
</dbReference>
<dbReference type="RefSeq" id="WP_379929306.1">
    <property type="nucleotide sequence ID" value="NZ_JBHUMM010000016.1"/>
</dbReference>
<gene>
    <name evidence="2" type="ORF">ACFSUC_09445</name>
</gene>
<evidence type="ECO:0000313" key="2">
    <source>
        <dbReference type="EMBL" id="MFD2671831.1"/>
    </source>
</evidence>
<protein>
    <submittedName>
        <fullName evidence="2">Helix-turn-helix domain-containing protein</fullName>
    </submittedName>
</protein>
<dbReference type="Gene3D" id="1.10.260.40">
    <property type="entry name" value="lambda repressor-like DNA-binding domains"/>
    <property type="match status" value="1"/>
</dbReference>
<organism evidence="2 3">
    <name type="scientific">Marinicrinis sediminis</name>
    <dbReference type="NCBI Taxonomy" id="1652465"/>
    <lineage>
        <taxon>Bacteria</taxon>
        <taxon>Bacillati</taxon>
        <taxon>Bacillota</taxon>
        <taxon>Bacilli</taxon>
        <taxon>Bacillales</taxon>
        <taxon>Paenibacillaceae</taxon>
    </lineage>
</organism>
<reference evidence="3" key="1">
    <citation type="journal article" date="2019" name="Int. J. Syst. Evol. Microbiol.">
        <title>The Global Catalogue of Microorganisms (GCM) 10K type strain sequencing project: providing services to taxonomists for standard genome sequencing and annotation.</title>
        <authorList>
            <consortium name="The Broad Institute Genomics Platform"/>
            <consortium name="The Broad Institute Genome Sequencing Center for Infectious Disease"/>
            <person name="Wu L."/>
            <person name="Ma J."/>
        </authorList>
    </citation>
    <scope>NUCLEOTIDE SEQUENCE [LARGE SCALE GENOMIC DNA]</scope>
    <source>
        <strain evidence="3">KCTC 33676</strain>
    </source>
</reference>
<dbReference type="Pfam" id="PF01381">
    <property type="entry name" value="HTH_3"/>
    <property type="match status" value="1"/>
</dbReference>
<accession>A0ABW5RAQ3</accession>
<dbReference type="SUPFAM" id="SSF47413">
    <property type="entry name" value="lambda repressor-like DNA-binding domains"/>
    <property type="match status" value="1"/>
</dbReference>
<evidence type="ECO:0000313" key="3">
    <source>
        <dbReference type="Proteomes" id="UP001597497"/>
    </source>
</evidence>
<dbReference type="Proteomes" id="UP001597497">
    <property type="component" value="Unassembled WGS sequence"/>
</dbReference>
<evidence type="ECO:0000259" key="1">
    <source>
        <dbReference type="PROSITE" id="PS50943"/>
    </source>
</evidence>
<comment type="caution">
    <text evidence="2">The sequence shown here is derived from an EMBL/GenBank/DDBJ whole genome shotgun (WGS) entry which is preliminary data.</text>
</comment>
<sequence length="72" mass="8336">MSRIIAKTNSFTNARIARGWTQRDLAHYCNISPGYISLIERGIKSVGPRTAKRISEALHKQWEELFFLQNED</sequence>
<dbReference type="InterPro" id="IPR001387">
    <property type="entry name" value="Cro/C1-type_HTH"/>
</dbReference>
<keyword evidence="3" id="KW-1185">Reference proteome</keyword>